<dbReference type="Pfam" id="PF03952">
    <property type="entry name" value="Enolase_N"/>
    <property type="match status" value="1"/>
</dbReference>
<dbReference type="Gene3D" id="3.20.20.120">
    <property type="entry name" value="Enolase-like C-terminal domain"/>
    <property type="match status" value="1"/>
</dbReference>
<evidence type="ECO:0000256" key="2">
    <source>
        <dbReference type="ARBA" id="ARBA00009604"/>
    </source>
</evidence>
<evidence type="ECO:0000259" key="8">
    <source>
        <dbReference type="SMART" id="SM01193"/>
    </source>
</evidence>
<sequence length="414" mass="45895">MSKILNIAVRVAYDGRGYPTTEVEVQTTCGLYRASAPTMQSFSRHDSVELRDNDKNWGGRGVQKCIDQIRQKLRPALTGLDVAQYAEIDKKIKELDESTDLRMSTVGTNASLPLSMACFQAAAAYFRSPLFKFFASQLNTKPKIPTIAFSLVSGGLISGPSPIKEFCMVSRGQDLITQMNNYLAVAAEAKKQMKQLMIGQSGAFCLEADSIDEVLKNIQNWIKGAGLDGKCSLILDCAANDYFDQKEYKYETTKFSGKPKQYSSGAQMLERYMTWATAFNVIGFVDPYYYEDFGNYADIIARNKKLTIIGCQQMNSNPTRVQYMLKHERGMLATQVGLQFTGTGLVSETVKAAKKGLELGAQLSMMSCMGEQEDAFISHAAVGMGCEYFFVGGLQKGERVEKVNEIFRIASVMK</sequence>
<dbReference type="InterPro" id="IPR029017">
    <property type="entry name" value="Enolase-like_N"/>
</dbReference>
<name>A0A146KF82_9EUKA</name>
<dbReference type="InterPro" id="IPR020810">
    <property type="entry name" value="Enolase_C"/>
</dbReference>
<keyword evidence="4" id="KW-0460">Magnesium</keyword>
<accession>A0A146KF82</accession>
<dbReference type="SMART" id="SM01193">
    <property type="entry name" value="Enolase_N"/>
    <property type="match status" value="1"/>
</dbReference>
<dbReference type="PANTHER" id="PTHR11902:SF1">
    <property type="entry name" value="ENOLASE"/>
    <property type="match status" value="1"/>
</dbReference>
<proteinExistence type="inferred from homology"/>
<dbReference type="SUPFAM" id="SSF51604">
    <property type="entry name" value="Enolase C-terminal domain-like"/>
    <property type="match status" value="1"/>
</dbReference>
<dbReference type="EMBL" id="GDID01001224">
    <property type="protein sequence ID" value="JAP95382.1"/>
    <property type="molecule type" value="Transcribed_RNA"/>
</dbReference>
<reference evidence="9" key="1">
    <citation type="submission" date="2015-07" db="EMBL/GenBank/DDBJ databases">
        <title>Adaptation to a free-living lifestyle via gene acquisitions in the diplomonad Trepomonas sp. PC1.</title>
        <authorList>
            <person name="Xu F."/>
            <person name="Jerlstrom-Hultqvist J."/>
            <person name="Kolisko M."/>
            <person name="Simpson A.G.B."/>
            <person name="Roger A.J."/>
            <person name="Svard S.G."/>
            <person name="Andersson J.O."/>
        </authorList>
    </citation>
    <scope>NUCLEOTIDE SEQUENCE</scope>
    <source>
        <strain evidence="9">PC1</strain>
    </source>
</reference>
<dbReference type="GO" id="GO:0004634">
    <property type="term" value="F:phosphopyruvate hydratase activity"/>
    <property type="evidence" value="ECO:0007669"/>
    <property type="project" value="UniProtKB-EC"/>
</dbReference>
<evidence type="ECO:0000313" key="9">
    <source>
        <dbReference type="EMBL" id="JAP95382.1"/>
    </source>
</evidence>
<dbReference type="UniPathway" id="UPA00109">
    <property type="reaction ID" value="UER00187"/>
</dbReference>
<evidence type="ECO:0000256" key="6">
    <source>
        <dbReference type="ARBA" id="ARBA00023239"/>
    </source>
</evidence>
<organism evidence="9">
    <name type="scientific">Trepomonas sp. PC1</name>
    <dbReference type="NCBI Taxonomy" id="1076344"/>
    <lineage>
        <taxon>Eukaryota</taxon>
        <taxon>Metamonada</taxon>
        <taxon>Diplomonadida</taxon>
        <taxon>Hexamitidae</taxon>
        <taxon>Hexamitinae</taxon>
        <taxon>Trepomonas</taxon>
    </lineage>
</organism>
<feature type="domain" description="Enolase N-terminal" evidence="8">
    <location>
        <begin position="4"/>
        <end position="134"/>
    </location>
</feature>
<dbReference type="EC" id="4.2.1.11" evidence="3"/>
<dbReference type="SMART" id="SM01192">
    <property type="entry name" value="Enolase_C"/>
    <property type="match status" value="1"/>
</dbReference>
<dbReference type="AlphaFoldDB" id="A0A146KF82"/>
<dbReference type="PRINTS" id="PR00148">
    <property type="entry name" value="ENOLASE"/>
</dbReference>
<dbReference type="PANTHER" id="PTHR11902">
    <property type="entry name" value="ENOLASE"/>
    <property type="match status" value="1"/>
</dbReference>
<dbReference type="PIRSF" id="PIRSF001400">
    <property type="entry name" value="Enolase"/>
    <property type="match status" value="1"/>
</dbReference>
<comment type="similarity">
    <text evidence="2">Belongs to the enolase family.</text>
</comment>
<keyword evidence="6" id="KW-0456">Lyase</keyword>
<dbReference type="InterPro" id="IPR020811">
    <property type="entry name" value="Enolase_N"/>
</dbReference>
<keyword evidence="5" id="KW-0324">Glycolysis</keyword>
<dbReference type="GO" id="GO:0000287">
    <property type="term" value="F:magnesium ion binding"/>
    <property type="evidence" value="ECO:0007669"/>
    <property type="project" value="InterPro"/>
</dbReference>
<evidence type="ECO:0000256" key="1">
    <source>
        <dbReference type="ARBA" id="ARBA00005031"/>
    </source>
</evidence>
<dbReference type="Gene3D" id="3.30.390.10">
    <property type="entry name" value="Enolase-like, N-terminal domain"/>
    <property type="match status" value="1"/>
</dbReference>
<evidence type="ECO:0000256" key="3">
    <source>
        <dbReference type="ARBA" id="ARBA00012058"/>
    </source>
</evidence>
<evidence type="ECO:0000259" key="7">
    <source>
        <dbReference type="SMART" id="SM01192"/>
    </source>
</evidence>
<dbReference type="SUPFAM" id="SSF54826">
    <property type="entry name" value="Enolase N-terminal domain-like"/>
    <property type="match status" value="1"/>
</dbReference>
<dbReference type="InterPro" id="IPR036849">
    <property type="entry name" value="Enolase-like_C_sf"/>
</dbReference>
<dbReference type="GO" id="GO:0000015">
    <property type="term" value="C:phosphopyruvate hydratase complex"/>
    <property type="evidence" value="ECO:0007669"/>
    <property type="project" value="InterPro"/>
</dbReference>
<dbReference type="Pfam" id="PF00113">
    <property type="entry name" value="Enolase_C"/>
    <property type="match status" value="1"/>
</dbReference>
<gene>
    <name evidence="9" type="ORF">TPC1_11649</name>
</gene>
<feature type="domain" description="Enolase C-terminal TIM barrel" evidence="7">
    <location>
        <begin position="141"/>
        <end position="414"/>
    </location>
</feature>
<protein>
    <recommendedName>
        <fullName evidence="3">phosphopyruvate hydratase</fullName>
        <ecNumber evidence="3">4.2.1.11</ecNumber>
    </recommendedName>
</protein>
<evidence type="ECO:0000256" key="4">
    <source>
        <dbReference type="ARBA" id="ARBA00022842"/>
    </source>
</evidence>
<dbReference type="GO" id="GO:0006096">
    <property type="term" value="P:glycolytic process"/>
    <property type="evidence" value="ECO:0007669"/>
    <property type="project" value="UniProtKB-UniPathway"/>
</dbReference>
<dbReference type="InterPro" id="IPR000941">
    <property type="entry name" value="Enolase"/>
</dbReference>
<evidence type="ECO:0000256" key="5">
    <source>
        <dbReference type="ARBA" id="ARBA00023152"/>
    </source>
</evidence>
<comment type="pathway">
    <text evidence="1">Carbohydrate degradation; glycolysis; pyruvate from D-glyceraldehyde 3-phosphate: step 4/5.</text>
</comment>